<reference evidence="9" key="1">
    <citation type="submission" date="2022-10" db="EMBL/GenBank/DDBJ databases">
        <title>Gaoshiqiia sediminis gen. nov., sp. nov., isolated from coastal sediment.</title>
        <authorList>
            <person name="Yu W.X."/>
            <person name="Mu D.S."/>
            <person name="Du J.Z."/>
            <person name="Liang Y.Q."/>
        </authorList>
    </citation>
    <scope>NUCLEOTIDE SEQUENCE</scope>
    <source>
        <strain evidence="9">A06</strain>
    </source>
</reference>
<dbReference type="Gene3D" id="1.20.5.3310">
    <property type="match status" value="1"/>
</dbReference>
<dbReference type="EMBL" id="JAPAAF010000037">
    <property type="protein sequence ID" value="MCW0484435.1"/>
    <property type="molecule type" value="Genomic_DNA"/>
</dbReference>
<sequence length="89" mass="9859">MAQTLLFISGGEIVMVMLIALLFFGSKSIPDIARTLGKGVREFKKATNEIKRELNENTGEFKKDIDNISSSVKESTHKLTKDINDGLSE</sequence>
<dbReference type="AlphaFoldDB" id="A0AA41YD69"/>
<dbReference type="Pfam" id="PF02416">
    <property type="entry name" value="TatA_B_E"/>
    <property type="match status" value="1"/>
</dbReference>
<dbReference type="Proteomes" id="UP001163821">
    <property type="component" value="Unassembled WGS sequence"/>
</dbReference>
<organism evidence="9 10">
    <name type="scientific">Gaoshiqia sediminis</name>
    <dbReference type="NCBI Taxonomy" id="2986998"/>
    <lineage>
        <taxon>Bacteria</taxon>
        <taxon>Pseudomonadati</taxon>
        <taxon>Bacteroidota</taxon>
        <taxon>Bacteroidia</taxon>
        <taxon>Marinilabiliales</taxon>
        <taxon>Prolixibacteraceae</taxon>
        <taxon>Gaoshiqia</taxon>
    </lineage>
</organism>
<keyword evidence="10" id="KW-1185">Reference proteome</keyword>
<feature type="transmembrane region" description="Helical" evidence="8">
    <location>
        <begin position="6"/>
        <end position="24"/>
    </location>
</feature>
<proteinExistence type="predicted"/>
<keyword evidence="2" id="KW-0813">Transport</keyword>
<evidence type="ECO:0000313" key="9">
    <source>
        <dbReference type="EMBL" id="MCW0484435.1"/>
    </source>
</evidence>
<keyword evidence="7 8" id="KW-0472">Membrane</keyword>
<comment type="subcellular location">
    <subcellularLocation>
        <location evidence="1">Membrane</location>
        <topology evidence="1">Single-pass membrane protein</topology>
    </subcellularLocation>
</comment>
<evidence type="ECO:0000313" key="10">
    <source>
        <dbReference type="Proteomes" id="UP001163821"/>
    </source>
</evidence>
<evidence type="ECO:0000256" key="8">
    <source>
        <dbReference type="SAM" id="Phobius"/>
    </source>
</evidence>
<evidence type="ECO:0000256" key="6">
    <source>
        <dbReference type="ARBA" id="ARBA00023010"/>
    </source>
</evidence>
<evidence type="ECO:0000256" key="3">
    <source>
        <dbReference type="ARBA" id="ARBA00022692"/>
    </source>
</evidence>
<evidence type="ECO:0000256" key="4">
    <source>
        <dbReference type="ARBA" id="ARBA00022927"/>
    </source>
</evidence>
<evidence type="ECO:0000256" key="2">
    <source>
        <dbReference type="ARBA" id="ARBA00022448"/>
    </source>
</evidence>
<evidence type="ECO:0000256" key="1">
    <source>
        <dbReference type="ARBA" id="ARBA00004167"/>
    </source>
</evidence>
<dbReference type="InterPro" id="IPR003369">
    <property type="entry name" value="TatA/B/E"/>
</dbReference>
<keyword evidence="3 8" id="KW-0812">Transmembrane</keyword>
<keyword evidence="4" id="KW-0653">Protein transport</keyword>
<keyword evidence="5 8" id="KW-1133">Transmembrane helix</keyword>
<dbReference type="GO" id="GO:0016020">
    <property type="term" value="C:membrane"/>
    <property type="evidence" value="ECO:0007669"/>
    <property type="project" value="UniProtKB-ARBA"/>
</dbReference>
<evidence type="ECO:0000256" key="5">
    <source>
        <dbReference type="ARBA" id="ARBA00022989"/>
    </source>
</evidence>
<name>A0AA41YD69_9BACT</name>
<keyword evidence="6" id="KW-0811">Translocation</keyword>
<protein>
    <submittedName>
        <fullName evidence="9">Twin-arginine translocase TatA/TatE family subunit</fullName>
    </submittedName>
</protein>
<dbReference type="GO" id="GO:0015031">
    <property type="term" value="P:protein transport"/>
    <property type="evidence" value="ECO:0007669"/>
    <property type="project" value="UniProtKB-KW"/>
</dbReference>
<dbReference type="PANTHER" id="PTHR42982">
    <property type="entry name" value="SEC-INDEPENDENT PROTEIN TRANSLOCASE PROTEIN TATA"/>
    <property type="match status" value="1"/>
</dbReference>
<dbReference type="RefSeq" id="WP_282593028.1">
    <property type="nucleotide sequence ID" value="NZ_JAPAAF010000037.1"/>
</dbReference>
<evidence type="ECO:0000256" key="7">
    <source>
        <dbReference type="ARBA" id="ARBA00023136"/>
    </source>
</evidence>
<accession>A0AA41YD69</accession>
<gene>
    <name evidence="9" type="ORF">N2K84_16975</name>
</gene>
<comment type="caution">
    <text evidence="9">The sequence shown here is derived from an EMBL/GenBank/DDBJ whole genome shotgun (WGS) entry which is preliminary data.</text>
</comment>
<dbReference type="PANTHER" id="PTHR42982:SF1">
    <property type="entry name" value="SEC-INDEPENDENT PROTEIN TRANSLOCASE PROTEIN TATA"/>
    <property type="match status" value="1"/>
</dbReference>